<evidence type="ECO:0000256" key="9">
    <source>
        <dbReference type="ARBA" id="ARBA00023160"/>
    </source>
</evidence>
<dbReference type="Pfam" id="PF08541">
    <property type="entry name" value="ACP_syn_III_C"/>
    <property type="match status" value="1"/>
</dbReference>
<feature type="domain" description="Beta-ketoacyl-[acyl-carrier-protein] synthase III N-terminal" evidence="16">
    <location>
        <begin position="110"/>
        <end position="188"/>
    </location>
</feature>
<keyword evidence="5 13" id="KW-0444">Lipid biosynthesis</keyword>
<evidence type="ECO:0000256" key="10">
    <source>
        <dbReference type="ARBA" id="ARBA00023268"/>
    </source>
</evidence>
<evidence type="ECO:0000256" key="7">
    <source>
        <dbReference type="ARBA" id="ARBA00022832"/>
    </source>
</evidence>
<keyword evidence="18" id="KW-1185">Reference proteome</keyword>
<dbReference type="InterPro" id="IPR013751">
    <property type="entry name" value="ACP_syn_III_N"/>
</dbReference>
<evidence type="ECO:0000256" key="2">
    <source>
        <dbReference type="ARBA" id="ARBA00008642"/>
    </source>
</evidence>
<evidence type="ECO:0000259" key="16">
    <source>
        <dbReference type="Pfam" id="PF08545"/>
    </source>
</evidence>
<evidence type="ECO:0000256" key="12">
    <source>
        <dbReference type="ARBA" id="ARBA00051096"/>
    </source>
</evidence>
<evidence type="ECO:0000256" key="1">
    <source>
        <dbReference type="ARBA" id="ARBA00005194"/>
    </source>
</evidence>
<dbReference type="FunFam" id="3.40.47.10:FF:000004">
    <property type="entry name" value="3-oxoacyl-[acyl-carrier-protein] synthase 3"/>
    <property type="match status" value="1"/>
</dbReference>
<comment type="subunit">
    <text evidence="13">Homodimer.</text>
</comment>
<evidence type="ECO:0000256" key="11">
    <source>
        <dbReference type="ARBA" id="ARBA00023315"/>
    </source>
</evidence>
<evidence type="ECO:0000256" key="6">
    <source>
        <dbReference type="ARBA" id="ARBA00022679"/>
    </source>
</evidence>
<feature type="active site" evidence="13">
    <location>
        <position position="116"/>
    </location>
</feature>
<organism evidence="17 18">
    <name type="scientific">Microbacter margulisiae</name>
    <dbReference type="NCBI Taxonomy" id="1350067"/>
    <lineage>
        <taxon>Bacteria</taxon>
        <taxon>Pseudomonadati</taxon>
        <taxon>Bacteroidota</taxon>
        <taxon>Bacteroidia</taxon>
        <taxon>Bacteroidales</taxon>
        <taxon>Porphyromonadaceae</taxon>
        <taxon>Microbacter</taxon>
    </lineage>
</organism>
<dbReference type="PANTHER" id="PTHR34069">
    <property type="entry name" value="3-OXOACYL-[ACYL-CARRIER-PROTEIN] SYNTHASE 3"/>
    <property type="match status" value="1"/>
</dbReference>
<dbReference type="EMBL" id="JACHYB010000001">
    <property type="protein sequence ID" value="MBB3187288.1"/>
    <property type="molecule type" value="Genomic_DNA"/>
</dbReference>
<dbReference type="SUPFAM" id="SSF53901">
    <property type="entry name" value="Thiolase-like"/>
    <property type="match status" value="1"/>
</dbReference>
<comment type="catalytic activity">
    <reaction evidence="12">
        <text>malonyl-[ACP] + acetyl-CoA + H(+) = 3-oxobutanoyl-[ACP] + CO2 + CoA</text>
        <dbReference type="Rhea" id="RHEA:12080"/>
        <dbReference type="Rhea" id="RHEA-COMP:9623"/>
        <dbReference type="Rhea" id="RHEA-COMP:9625"/>
        <dbReference type="ChEBI" id="CHEBI:15378"/>
        <dbReference type="ChEBI" id="CHEBI:16526"/>
        <dbReference type="ChEBI" id="CHEBI:57287"/>
        <dbReference type="ChEBI" id="CHEBI:57288"/>
        <dbReference type="ChEBI" id="CHEBI:78449"/>
        <dbReference type="ChEBI" id="CHEBI:78450"/>
        <dbReference type="EC" id="2.3.1.180"/>
    </reaction>
    <physiologicalReaction direction="left-to-right" evidence="12">
        <dbReference type="Rhea" id="RHEA:12081"/>
    </physiologicalReaction>
</comment>
<dbReference type="UniPathway" id="UPA00094"/>
<keyword evidence="10 13" id="KW-0511">Multifunctional enzyme</keyword>
<feature type="active site" evidence="13">
    <location>
        <position position="256"/>
    </location>
</feature>
<proteinExistence type="inferred from homology"/>
<dbReference type="Gene3D" id="3.40.47.10">
    <property type="match status" value="1"/>
</dbReference>
<keyword evidence="8 13" id="KW-0443">Lipid metabolism</keyword>
<dbReference type="GO" id="GO:0033818">
    <property type="term" value="F:beta-ketoacyl-acyl-carrier-protein synthase III activity"/>
    <property type="evidence" value="ECO:0007669"/>
    <property type="project" value="UniProtKB-UniRule"/>
</dbReference>
<dbReference type="GO" id="GO:0005737">
    <property type="term" value="C:cytoplasm"/>
    <property type="evidence" value="ECO:0007669"/>
    <property type="project" value="UniProtKB-SubCell"/>
</dbReference>
<comment type="pathway">
    <text evidence="1 13">Lipid metabolism; fatty acid biosynthesis.</text>
</comment>
<reference evidence="17 18" key="1">
    <citation type="submission" date="2020-08" db="EMBL/GenBank/DDBJ databases">
        <title>Genomic Encyclopedia of Type Strains, Phase IV (KMG-IV): sequencing the most valuable type-strain genomes for metagenomic binning, comparative biology and taxonomic classification.</title>
        <authorList>
            <person name="Goeker M."/>
        </authorList>
    </citation>
    <scope>NUCLEOTIDE SEQUENCE [LARGE SCALE GENOMIC DNA]</scope>
    <source>
        <strain evidence="17 18">DSM 27471</strain>
    </source>
</reference>
<keyword evidence="9 13" id="KW-0275">Fatty acid biosynthesis</keyword>
<evidence type="ECO:0000256" key="8">
    <source>
        <dbReference type="ARBA" id="ARBA00023098"/>
    </source>
</evidence>
<evidence type="ECO:0000256" key="14">
    <source>
        <dbReference type="SAM" id="Phobius"/>
    </source>
</evidence>
<protein>
    <recommendedName>
        <fullName evidence="3 13">Beta-ketoacyl-[acyl-carrier-protein] synthase III</fullName>
        <shortName evidence="13">Beta-ketoacyl-ACP synthase III</shortName>
        <shortName evidence="13">KAS III</shortName>
        <ecNumber evidence="3 13">2.3.1.180</ecNumber>
    </recommendedName>
    <alternativeName>
        <fullName evidence="13">3-oxoacyl-[acyl-carrier-protein] synthase 3</fullName>
    </alternativeName>
    <alternativeName>
        <fullName evidence="13">3-oxoacyl-[acyl-carrier-protein] synthase III</fullName>
    </alternativeName>
</protein>
<dbReference type="RefSeq" id="WP_183413068.1">
    <property type="nucleotide sequence ID" value="NZ_JACHYB010000001.1"/>
</dbReference>
<dbReference type="InterPro" id="IPR016039">
    <property type="entry name" value="Thiolase-like"/>
</dbReference>
<dbReference type="NCBIfam" id="TIGR00747">
    <property type="entry name" value="fabH"/>
    <property type="match status" value="1"/>
</dbReference>
<evidence type="ECO:0000256" key="13">
    <source>
        <dbReference type="HAMAP-Rule" id="MF_01815"/>
    </source>
</evidence>
<dbReference type="Pfam" id="PF08545">
    <property type="entry name" value="ACP_syn_III"/>
    <property type="match status" value="1"/>
</dbReference>
<name>A0A7W5DS76_9PORP</name>
<comment type="similarity">
    <text evidence="2 13">Belongs to the thiolase-like superfamily. FabH family.</text>
</comment>
<dbReference type="GO" id="GO:0006633">
    <property type="term" value="P:fatty acid biosynthetic process"/>
    <property type="evidence" value="ECO:0007669"/>
    <property type="project" value="UniProtKB-UniRule"/>
</dbReference>
<comment type="caution">
    <text evidence="17">The sequence shown here is derived from an EMBL/GenBank/DDBJ whole genome shotgun (WGS) entry which is preliminary data.</text>
</comment>
<keyword evidence="14" id="KW-1133">Transmembrane helix</keyword>
<gene>
    <name evidence="13" type="primary">fabH</name>
    <name evidence="17" type="ORF">FHX64_001451</name>
</gene>
<keyword evidence="14" id="KW-0812">Transmembrane</keyword>
<accession>A0A7W5DS76</accession>
<keyword evidence="14" id="KW-0472">Membrane</keyword>
<keyword evidence="7 13" id="KW-0276">Fatty acid metabolism</keyword>
<evidence type="ECO:0000313" key="18">
    <source>
        <dbReference type="Proteomes" id="UP000544222"/>
    </source>
</evidence>
<keyword evidence="6 13" id="KW-0808">Transferase</keyword>
<dbReference type="GO" id="GO:0004315">
    <property type="term" value="F:3-oxoacyl-[acyl-carrier-protein] synthase activity"/>
    <property type="evidence" value="ECO:0007669"/>
    <property type="project" value="InterPro"/>
</dbReference>
<keyword evidence="11 13" id="KW-0012">Acyltransferase</keyword>
<dbReference type="AlphaFoldDB" id="A0A7W5DS76"/>
<evidence type="ECO:0000313" key="17">
    <source>
        <dbReference type="EMBL" id="MBB3187288.1"/>
    </source>
</evidence>
<comment type="function">
    <text evidence="13">Catalyzes the condensation reaction of fatty acid synthesis by the addition to an acyl acceptor of two carbons from malonyl-ACP. Catalyzes the first condensation reaction which initiates fatty acid synthesis and may therefore play a role in governing the total rate of fatty acid production. Possesses both acetoacetyl-ACP synthase and acetyl transacylase activities. Its substrate specificity determines the biosynthesis of branched-chain and/or straight-chain of fatty acids.</text>
</comment>
<feature type="active site" evidence="13">
    <location>
        <position position="286"/>
    </location>
</feature>
<dbReference type="Proteomes" id="UP000544222">
    <property type="component" value="Unassembled WGS sequence"/>
</dbReference>
<feature type="transmembrane region" description="Helical" evidence="14">
    <location>
        <begin position="309"/>
        <end position="329"/>
    </location>
</feature>
<dbReference type="PANTHER" id="PTHR34069:SF2">
    <property type="entry name" value="BETA-KETOACYL-[ACYL-CARRIER-PROTEIN] SYNTHASE III"/>
    <property type="match status" value="1"/>
</dbReference>
<evidence type="ECO:0000256" key="4">
    <source>
        <dbReference type="ARBA" id="ARBA00022490"/>
    </source>
</evidence>
<dbReference type="InterPro" id="IPR004655">
    <property type="entry name" value="FabH"/>
</dbReference>
<comment type="subcellular location">
    <subcellularLocation>
        <location evidence="13">Cytoplasm</location>
    </subcellularLocation>
</comment>
<dbReference type="InterPro" id="IPR013747">
    <property type="entry name" value="ACP_syn_III_C"/>
</dbReference>
<evidence type="ECO:0000256" key="3">
    <source>
        <dbReference type="ARBA" id="ARBA00012333"/>
    </source>
</evidence>
<sequence>MNKIFAKITGIGMYIPDYVLTNDELSRMVDTTDEWIMTRIGIKERHILKEKGLGTSFLAAKAIEQLLKKTHTKPEEIDAIVCATVTPDHNFPSTAILAAERVGIKNAYAFDLSAACSGFTFGLENAAALIESGKYKKVILIGADKLSSFVDYTDRSTCPLFGDGAGAVLLEPTEEEVGLIDAKLYTDGVGYPHLHLKAGGSVFPASHETIDARQHYIYQEGQVVFKYAVTRMADVSAEIMERNNLTHDDIAWVVPHQANLRIIDAVANRMGVPKEKVMVNIEKFGNTTAATLPLCLAEWEPKLKKGDKIILTTFGGGFTWGAAYVIWAYDGEEMTPTKK</sequence>
<keyword evidence="4 13" id="KW-0963">Cytoplasm</keyword>
<dbReference type="EC" id="2.3.1.180" evidence="3 13"/>
<comment type="domain">
    <text evidence="13">The last Arg residue of the ACP-binding site is essential for the weak association between ACP/AcpP and FabH.</text>
</comment>
<dbReference type="GO" id="GO:0044550">
    <property type="term" value="P:secondary metabolite biosynthetic process"/>
    <property type="evidence" value="ECO:0007669"/>
    <property type="project" value="TreeGrafter"/>
</dbReference>
<dbReference type="CDD" id="cd00830">
    <property type="entry name" value="KAS_III"/>
    <property type="match status" value="1"/>
</dbReference>
<evidence type="ECO:0000259" key="15">
    <source>
        <dbReference type="Pfam" id="PF08541"/>
    </source>
</evidence>
<evidence type="ECO:0000256" key="5">
    <source>
        <dbReference type="ARBA" id="ARBA00022516"/>
    </source>
</evidence>
<feature type="domain" description="Beta-ketoacyl-[acyl-carrier-protein] synthase III C-terminal" evidence="15">
    <location>
        <begin position="240"/>
        <end position="327"/>
    </location>
</feature>
<dbReference type="HAMAP" id="MF_01815">
    <property type="entry name" value="FabH"/>
    <property type="match status" value="1"/>
</dbReference>
<feature type="region of interest" description="ACP-binding" evidence="13">
    <location>
        <begin position="257"/>
        <end position="261"/>
    </location>
</feature>
<dbReference type="NCBIfam" id="NF006829">
    <property type="entry name" value="PRK09352.1"/>
    <property type="match status" value="1"/>
</dbReference>